<organism evidence="2">
    <name type="scientific">Caldimicrobium thiodismutans</name>
    <dbReference type="NCBI Taxonomy" id="1653476"/>
    <lineage>
        <taxon>Bacteria</taxon>
        <taxon>Pseudomonadati</taxon>
        <taxon>Thermodesulfobacteriota</taxon>
        <taxon>Thermodesulfobacteria</taxon>
        <taxon>Thermodesulfobacteriales</taxon>
        <taxon>Thermodesulfobacteriaceae</taxon>
        <taxon>Caldimicrobium</taxon>
    </lineage>
</organism>
<dbReference type="AlphaFoldDB" id="A0A832LUX6"/>
<dbReference type="Pfam" id="PF01966">
    <property type="entry name" value="HD"/>
    <property type="match status" value="1"/>
</dbReference>
<protein>
    <submittedName>
        <fullName evidence="2">HD domain-containing protein</fullName>
    </submittedName>
</protein>
<dbReference type="Gene3D" id="1.10.3210.10">
    <property type="entry name" value="Hypothetical protein af1432"/>
    <property type="match status" value="1"/>
</dbReference>
<gene>
    <name evidence="2" type="ORF">ENT73_05180</name>
</gene>
<sequence>MELTLEWAYELLQKEGVPSHIIRHSEKVALVSLLLGCLLREKGEPLDLKTLTLGALLHDIKKFSSLQTGENHALAGYKLMVNLGQERIGEIIYAHIFLKAPKPKAPISEEELVFYADKRVRHDQIVLLKERFRDLRERYGRTLKALIRMRLLEEMTLLLERRIFKNLEVRPEEIVKLNKIEEVKSVLERWLENCSYSWGYLL</sequence>
<comment type="caution">
    <text evidence="2">The sequence shown here is derived from an EMBL/GenBank/DDBJ whole genome shotgun (WGS) entry which is preliminary data.</text>
</comment>
<reference evidence="2" key="1">
    <citation type="journal article" date="2020" name="mSystems">
        <title>Genome- and Community-Level Interaction Insights into Carbon Utilization and Element Cycling Functions of Hydrothermarchaeota in Hydrothermal Sediment.</title>
        <authorList>
            <person name="Zhou Z."/>
            <person name="Liu Y."/>
            <person name="Xu W."/>
            <person name="Pan J."/>
            <person name="Luo Z.H."/>
            <person name="Li M."/>
        </authorList>
    </citation>
    <scope>NUCLEOTIDE SEQUENCE [LARGE SCALE GENOMIC DNA]</scope>
    <source>
        <strain evidence="2">SpSt-605</strain>
    </source>
</reference>
<accession>A0A832LUX6</accession>
<feature type="domain" description="HD" evidence="1">
    <location>
        <begin position="22"/>
        <end position="118"/>
    </location>
</feature>
<evidence type="ECO:0000313" key="2">
    <source>
        <dbReference type="EMBL" id="HGV55462.1"/>
    </source>
</evidence>
<dbReference type="InterPro" id="IPR006674">
    <property type="entry name" value="HD_domain"/>
</dbReference>
<evidence type="ECO:0000259" key="1">
    <source>
        <dbReference type="Pfam" id="PF01966"/>
    </source>
</evidence>
<dbReference type="EMBL" id="DSZU01000089">
    <property type="protein sequence ID" value="HGV55462.1"/>
    <property type="molecule type" value="Genomic_DNA"/>
</dbReference>
<dbReference type="SUPFAM" id="SSF109604">
    <property type="entry name" value="HD-domain/PDEase-like"/>
    <property type="match status" value="1"/>
</dbReference>
<proteinExistence type="predicted"/>
<name>A0A832LUX6_9BACT</name>